<evidence type="ECO:0000313" key="1">
    <source>
        <dbReference type="EMBL" id="KAK3014883.1"/>
    </source>
</evidence>
<gene>
    <name evidence="1" type="ORF">RJ639_008455</name>
</gene>
<organism evidence="1 2">
    <name type="scientific">Escallonia herrerae</name>
    <dbReference type="NCBI Taxonomy" id="1293975"/>
    <lineage>
        <taxon>Eukaryota</taxon>
        <taxon>Viridiplantae</taxon>
        <taxon>Streptophyta</taxon>
        <taxon>Embryophyta</taxon>
        <taxon>Tracheophyta</taxon>
        <taxon>Spermatophyta</taxon>
        <taxon>Magnoliopsida</taxon>
        <taxon>eudicotyledons</taxon>
        <taxon>Gunneridae</taxon>
        <taxon>Pentapetalae</taxon>
        <taxon>asterids</taxon>
        <taxon>campanulids</taxon>
        <taxon>Escalloniales</taxon>
        <taxon>Escalloniaceae</taxon>
        <taxon>Escallonia</taxon>
    </lineage>
</organism>
<sequence>MVPYHRNSIVKYQAHIHVEWCNRAKSIKYLFKYITKGPDRATMVIEKSNGTSTSRKDERDPTVQRLSFHLENEQPITFKESESLDGVTDRIDPKRTMFMQWMETKKGIVELAL</sequence>
<dbReference type="AlphaFoldDB" id="A0AA88VVR1"/>
<dbReference type="Proteomes" id="UP001188597">
    <property type="component" value="Unassembled WGS sequence"/>
</dbReference>
<protein>
    <submittedName>
        <fullName evidence="1">Uncharacterized protein</fullName>
    </submittedName>
</protein>
<evidence type="ECO:0000313" key="2">
    <source>
        <dbReference type="Proteomes" id="UP001188597"/>
    </source>
</evidence>
<dbReference type="EMBL" id="JAVXUP010001184">
    <property type="protein sequence ID" value="KAK3014883.1"/>
    <property type="molecule type" value="Genomic_DNA"/>
</dbReference>
<reference evidence="1" key="1">
    <citation type="submission" date="2022-12" db="EMBL/GenBank/DDBJ databases">
        <title>Draft genome assemblies for two species of Escallonia (Escalloniales).</title>
        <authorList>
            <person name="Chanderbali A."/>
            <person name="Dervinis C."/>
            <person name="Anghel I."/>
            <person name="Soltis D."/>
            <person name="Soltis P."/>
            <person name="Zapata F."/>
        </authorList>
    </citation>
    <scope>NUCLEOTIDE SEQUENCE</scope>
    <source>
        <strain evidence="1">UCBG64.0493</strain>
        <tissue evidence="1">Leaf</tissue>
    </source>
</reference>
<name>A0AA88VVR1_9ASTE</name>
<comment type="caution">
    <text evidence="1">The sequence shown here is derived from an EMBL/GenBank/DDBJ whole genome shotgun (WGS) entry which is preliminary data.</text>
</comment>
<proteinExistence type="predicted"/>
<keyword evidence="2" id="KW-1185">Reference proteome</keyword>
<accession>A0AA88VVR1</accession>